<evidence type="ECO:0000313" key="1">
    <source>
        <dbReference type="EMBL" id="UWZ37993.1"/>
    </source>
</evidence>
<dbReference type="RefSeq" id="WP_260727361.1">
    <property type="nucleotide sequence ID" value="NZ_BAAABS010000033.1"/>
</dbReference>
<keyword evidence="2" id="KW-1185">Reference proteome</keyword>
<proteinExistence type="predicted"/>
<dbReference type="Proteomes" id="UP001058271">
    <property type="component" value="Chromosome"/>
</dbReference>
<sequence>MGDVLAVHSWCSYAVQSRGKAEQVDVVDEWTGRRAALLRRALRLTNERFAERLGTAIRTVAKWNAEPAMVPTPDMQHALDTLLTQSSDGAKARFAMLLTSEIGIDDGSALATPREATAAELRLAADRNIGAALDWLDRAAGWSPGTARIRVATRLDDADPRALQDRGHGRGRVRQRVIAEALGAYYGQSGDYRPYAARTESGSLVTSILTRPDWLDLSLPLDTDGLRFAPATEVLPEVDAAAGAAAVQRLAEVLTLNMMLVNAPIYRLTEVEASSTGLSGTVALADFVGYALTMDLLENELIDALAEGRPVTPGHLPLRDRHLPDVAAVCGIGRRLCAGGPLALTAIARPGGRRRQGGDYLLLVQERSGRVLNSSRRLAVIPKAFHEPLVDYGDDAAIGATLEREMEEELFGRTDVDSTSGEQRHADPMHPSRLSEPMRWLLDRLDGGHWRMECTGLGFNLVSGNYEFASLIVIEDEEWWGRFGGSVEANWESDTLRRYSSRDRGPLDALAHDAAWSNEGLFALLQGFRRLAVVGGARTDLPAVEWEF</sequence>
<evidence type="ECO:0000313" key="2">
    <source>
        <dbReference type="Proteomes" id="UP001058271"/>
    </source>
</evidence>
<dbReference type="EMBL" id="CP073721">
    <property type="protein sequence ID" value="UWZ37993.1"/>
    <property type="molecule type" value="Genomic_DNA"/>
</dbReference>
<reference evidence="1" key="1">
    <citation type="submission" date="2021-04" db="EMBL/GenBank/DDBJ databases">
        <title>Biosynthetic gene clusters of Dactylosporangioum roseum.</title>
        <authorList>
            <person name="Hartkoorn R.C."/>
            <person name="Beaudoing E."/>
            <person name="Hot D."/>
            <person name="Moureu S."/>
        </authorList>
    </citation>
    <scope>NUCLEOTIDE SEQUENCE</scope>
    <source>
        <strain evidence="1">NRRL B-16295</strain>
    </source>
</reference>
<protein>
    <recommendedName>
        <fullName evidence="3">Transcriptional regulator</fullName>
    </recommendedName>
</protein>
<name>A0ABY5ZAG7_9ACTN</name>
<evidence type="ECO:0008006" key="3">
    <source>
        <dbReference type="Google" id="ProtNLM"/>
    </source>
</evidence>
<accession>A0ABY5ZAG7</accession>
<organism evidence="1 2">
    <name type="scientific">Dactylosporangium roseum</name>
    <dbReference type="NCBI Taxonomy" id="47989"/>
    <lineage>
        <taxon>Bacteria</taxon>
        <taxon>Bacillati</taxon>
        <taxon>Actinomycetota</taxon>
        <taxon>Actinomycetes</taxon>
        <taxon>Micromonosporales</taxon>
        <taxon>Micromonosporaceae</taxon>
        <taxon>Dactylosporangium</taxon>
    </lineage>
</organism>
<gene>
    <name evidence="1" type="ORF">Drose_06900</name>
</gene>